<dbReference type="Proteomes" id="UP001400965">
    <property type="component" value="Unassembled WGS sequence"/>
</dbReference>
<accession>A0ABN1M7W4</accession>
<evidence type="ECO:0000313" key="2">
    <source>
        <dbReference type="Proteomes" id="UP001400965"/>
    </source>
</evidence>
<sequence length="119" mass="13755">MGCNNHKSCNKSNSNIKCCHCHFHCNCNNNSVNECRKFPTCPDRRNRDNIYRYLGKYLYNLLEEIDLPCGHPGLEESIRTLAEGGCLPCGHPTLEELILIALFDNKENFCEYCFKKCCR</sequence>
<name>A0ABN1M7W4_9FIRM</name>
<proteinExistence type="predicted"/>
<reference evidence="1 2" key="1">
    <citation type="journal article" date="2019" name="Int. J. Syst. Evol. Microbiol.">
        <title>The Global Catalogue of Microorganisms (GCM) 10K type strain sequencing project: providing services to taxonomists for standard genome sequencing and annotation.</title>
        <authorList>
            <consortium name="The Broad Institute Genomics Platform"/>
            <consortium name="The Broad Institute Genome Sequencing Center for Infectious Disease"/>
            <person name="Wu L."/>
            <person name="Ma J."/>
        </authorList>
    </citation>
    <scope>NUCLEOTIDE SEQUENCE [LARGE SCALE GENOMIC DNA]</scope>
    <source>
        <strain evidence="1 2">JCM 6486</strain>
    </source>
</reference>
<gene>
    <name evidence="1" type="ORF">GCM10008917_22850</name>
</gene>
<protein>
    <submittedName>
        <fullName evidence="1">Uncharacterized protein</fullName>
    </submittedName>
</protein>
<dbReference type="EMBL" id="BAAACP010000015">
    <property type="protein sequence ID" value="GAA0865427.1"/>
    <property type="molecule type" value="Genomic_DNA"/>
</dbReference>
<comment type="caution">
    <text evidence="1">The sequence shown here is derived from an EMBL/GenBank/DDBJ whole genome shotgun (WGS) entry which is preliminary data.</text>
</comment>
<organism evidence="1 2">
    <name type="scientific">Paraclostridium tenue</name>
    <dbReference type="NCBI Taxonomy" id="1737"/>
    <lineage>
        <taxon>Bacteria</taxon>
        <taxon>Bacillati</taxon>
        <taxon>Bacillota</taxon>
        <taxon>Clostridia</taxon>
        <taxon>Peptostreptococcales</taxon>
        <taxon>Peptostreptococcaceae</taxon>
        <taxon>Paraclostridium</taxon>
    </lineage>
</organism>
<evidence type="ECO:0000313" key="1">
    <source>
        <dbReference type="EMBL" id="GAA0865427.1"/>
    </source>
</evidence>
<dbReference type="RefSeq" id="WP_346046097.1">
    <property type="nucleotide sequence ID" value="NZ_BAAACP010000015.1"/>
</dbReference>
<keyword evidence="2" id="KW-1185">Reference proteome</keyword>